<feature type="binding site" evidence="4">
    <location>
        <position position="325"/>
    </location>
    <ligand>
        <name>S-methyl-5'-thioadenosine</name>
        <dbReference type="ChEBI" id="CHEBI:17509"/>
    </ligand>
</feature>
<dbReference type="InterPro" id="IPR036259">
    <property type="entry name" value="MFS_trans_sf"/>
</dbReference>
<dbReference type="CDD" id="cd02440">
    <property type="entry name" value="AdoMet_MTases"/>
    <property type="match status" value="1"/>
</dbReference>
<protein>
    <recommendedName>
        <fullName evidence="4">Polyamine aminopropyltransferase</fullName>
    </recommendedName>
    <alternativeName>
        <fullName evidence="4">Putrescine aminopropyltransferase</fullName>
        <shortName evidence="4">PAPT</shortName>
    </alternativeName>
    <alternativeName>
        <fullName evidence="4">Spermidine synthase</fullName>
        <shortName evidence="4">SPDS</shortName>
        <shortName evidence="4">SPDSY</shortName>
        <ecNumber evidence="4">2.5.1.16</ecNumber>
    </alternativeName>
</protein>
<proteinExistence type="inferred from homology"/>
<evidence type="ECO:0000256" key="5">
    <source>
        <dbReference type="PROSITE-ProRule" id="PRU00354"/>
    </source>
</evidence>
<comment type="similarity">
    <text evidence="1 4">Belongs to the spermidine/spermine synthase family.</text>
</comment>
<keyword evidence="4" id="KW-1003">Cell membrane</keyword>
<dbReference type="GO" id="GO:0005886">
    <property type="term" value="C:plasma membrane"/>
    <property type="evidence" value="ECO:0007669"/>
    <property type="project" value="UniProtKB-SubCell"/>
</dbReference>
<evidence type="ECO:0000256" key="3">
    <source>
        <dbReference type="ARBA" id="ARBA00023115"/>
    </source>
</evidence>
<keyword evidence="3 4" id="KW-0620">Polyamine biosynthesis</keyword>
<dbReference type="SUPFAM" id="SSF53335">
    <property type="entry name" value="S-adenosyl-L-methionine-dependent methyltransferases"/>
    <property type="match status" value="1"/>
</dbReference>
<feature type="binding site" evidence="4">
    <location>
        <position position="251"/>
    </location>
    <ligand>
        <name>S-methyl-5'-thioadenosine</name>
        <dbReference type="ChEBI" id="CHEBI:17509"/>
    </ligand>
</feature>
<feature type="transmembrane region" description="Helical" evidence="4">
    <location>
        <begin position="16"/>
        <end position="44"/>
    </location>
</feature>
<dbReference type="EMBL" id="PYYB01000005">
    <property type="protein sequence ID" value="PTL54297.1"/>
    <property type="molecule type" value="Genomic_DNA"/>
</dbReference>
<dbReference type="HAMAP" id="MF_00198">
    <property type="entry name" value="Spermidine_synth"/>
    <property type="match status" value="1"/>
</dbReference>
<dbReference type="PANTHER" id="PTHR43317:SF1">
    <property type="entry name" value="THERMOSPERMINE SYNTHASE ACAULIS5"/>
    <property type="match status" value="1"/>
</dbReference>
<keyword evidence="8" id="KW-1185">Reference proteome</keyword>
<dbReference type="Gene3D" id="3.40.50.150">
    <property type="entry name" value="Vaccinia Virus protein VP39"/>
    <property type="match status" value="1"/>
</dbReference>
<dbReference type="SUPFAM" id="SSF103473">
    <property type="entry name" value="MFS general substrate transporter"/>
    <property type="match status" value="1"/>
</dbReference>
<evidence type="ECO:0000313" key="7">
    <source>
        <dbReference type="EMBL" id="PTL54297.1"/>
    </source>
</evidence>
<keyword evidence="4" id="KW-0812">Transmembrane</keyword>
<comment type="function">
    <text evidence="4">Catalyzes the irreversible transfer of a propylamine group from the amino donor S-adenosylmethioninamine (decarboxy-AdoMet) to putrescine (1,4-diaminobutane) to yield spermidine.</text>
</comment>
<accession>A0A2T4UBM3</accession>
<feature type="binding site" evidence="4">
    <location>
        <position position="283"/>
    </location>
    <ligand>
        <name>spermidine</name>
        <dbReference type="ChEBI" id="CHEBI:57834"/>
    </ligand>
</feature>
<comment type="catalytic activity">
    <reaction evidence="4">
        <text>S-adenosyl 3-(methylsulfanyl)propylamine + putrescine = S-methyl-5'-thioadenosine + spermidine + H(+)</text>
        <dbReference type="Rhea" id="RHEA:12721"/>
        <dbReference type="ChEBI" id="CHEBI:15378"/>
        <dbReference type="ChEBI" id="CHEBI:17509"/>
        <dbReference type="ChEBI" id="CHEBI:57443"/>
        <dbReference type="ChEBI" id="CHEBI:57834"/>
        <dbReference type="ChEBI" id="CHEBI:326268"/>
        <dbReference type="EC" id="2.5.1.16"/>
    </reaction>
</comment>
<evidence type="ECO:0000259" key="6">
    <source>
        <dbReference type="PROSITE" id="PS51006"/>
    </source>
</evidence>
<keyword evidence="4" id="KW-1133">Transmembrane helix</keyword>
<organism evidence="7 8">
    <name type="scientific">Paraconexibacter algicola</name>
    <dbReference type="NCBI Taxonomy" id="2133960"/>
    <lineage>
        <taxon>Bacteria</taxon>
        <taxon>Bacillati</taxon>
        <taxon>Actinomycetota</taxon>
        <taxon>Thermoleophilia</taxon>
        <taxon>Solirubrobacterales</taxon>
        <taxon>Paraconexibacteraceae</taxon>
        <taxon>Paraconexibacter</taxon>
    </lineage>
</organism>
<dbReference type="InterPro" id="IPR029063">
    <property type="entry name" value="SAM-dependent_MTases_sf"/>
</dbReference>
<dbReference type="OrthoDB" id="9793120at2"/>
<comment type="caution">
    <text evidence="4">Lacks conserved residue(s) required for the propagation of feature annotation.</text>
</comment>
<feature type="transmembrane region" description="Helical" evidence="4">
    <location>
        <begin position="146"/>
        <end position="172"/>
    </location>
</feature>
<comment type="subunit">
    <text evidence="4">Homodimer or homotetramer.</text>
</comment>
<evidence type="ECO:0000256" key="1">
    <source>
        <dbReference type="ARBA" id="ARBA00007867"/>
    </source>
</evidence>
<dbReference type="Proteomes" id="UP000240739">
    <property type="component" value="Unassembled WGS sequence"/>
</dbReference>
<name>A0A2T4UBM3_9ACTN</name>
<dbReference type="UniPathway" id="UPA00248">
    <property type="reaction ID" value="UER00314"/>
</dbReference>
<dbReference type="Pfam" id="PF01564">
    <property type="entry name" value="Spermine_synth"/>
    <property type="match status" value="1"/>
</dbReference>
<feature type="active site" description="Proton acceptor" evidence="4 5">
    <location>
        <position position="378"/>
    </location>
</feature>
<sequence>MTVAVVVALAQRPARAVLLGTVLLVAVCGFIYELVIVAMGTYLLGNSIEQVSLVLAAFVSSMGAGSLLSRPLMGRPVVSFALVECLVALIGGLSAIGLYAAFAYLDLYQPVMLLFAASIGLLVGCEIPLLVVLLQRVRRQETGTSVAELLAADYLGAVVGGVSFPLLLLPFLGQIDTALAVGALNLGAGVVVVWLLGGDLSARTRRWLGVAFAAVLAVLGATAALADRFEVDARQALYDDPIVLSERTRYQEIVLTRSLAGGDLRLFLNGDLQFSSKDEYRYHEALVHPAMAGSRSRVLVLGGGDGLAMREVLRYPDVREAVQVELDPRMLRLAREDERLRALNGDSLRDRRVRTVTRDAFAWLRTAPAHAFDVVIADFPDPDDAALAKLYSVELYGLVRRALAPGGRLVVQSGSPYFAQKAYWSIAASLEGAGLAVTSYHVDVPSFGDWGFHLAGTARPALTLDPPPRPLRFLDGPTLRAAAVFGRDRRRPPGDLRSTLDKPRIVAYAREGYRDY</sequence>
<evidence type="ECO:0000256" key="2">
    <source>
        <dbReference type="ARBA" id="ARBA00022679"/>
    </source>
</evidence>
<keyword evidence="2 4" id="KW-0808">Transferase</keyword>
<dbReference type="GO" id="GO:0004766">
    <property type="term" value="F:spermidine synthase activity"/>
    <property type="evidence" value="ECO:0007669"/>
    <property type="project" value="UniProtKB-UniRule"/>
</dbReference>
<dbReference type="NCBIfam" id="NF002956">
    <property type="entry name" value="PRK03612.1"/>
    <property type="match status" value="1"/>
</dbReference>
<dbReference type="NCBIfam" id="NF037959">
    <property type="entry name" value="MFS_SpdSyn"/>
    <property type="match status" value="1"/>
</dbReference>
<feature type="binding site" evidence="4">
    <location>
        <begin position="359"/>
        <end position="360"/>
    </location>
    <ligand>
        <name>S-methyl-5'-thioadenosine</name>
        <dbReference type="ChEBI" id="CHEBI:17509"/>
    </ligand>
</feature>
<evidence type="ECO:0000256" key="4">
    <source>
        <dbReference type="HAMAP-Rule" id="MF_00198"/>
    </source>
</evidence>
<comment type="pathway">
    <text evidence="4">Amine and polyamine biosynthesis; spermidine biosynthesis; spermidine from putrescine: step 1/1.</text>
</comment>
<comment type="subcellular location">
    <subcellularLocation>
        <location evidence="4">Cell membrane</location>
        <topology evidence="4">Multi-pass membrane protein</topology>
    </subcellularLocation>
</comment>
<dbReference type="InterPro" id="IPR001045">
    <property type="entry name" value="Spermi_synthase"/>
</dbReference>
<dbReference type="PROSITE" id="PS51006">
    <property type="entry name" value="PABS_2"/>
    <property type="match status" value="1"/>
</dbReference>
<feature type="transmembrane region" description="Helical" evidence="4">
    <location>
        <begin position="208"/>
        <end position="226"/>
    </location>
</feature>
<feature type="transmembrane region" description="Helical" evidence="4">
    <location>
        <begin position="80"/>
        <end position="105"/>
    </location>
</feature>
<comment type="caution">
    <text evidence="7">The sequence shown here is derived from an EMBL/GenBank/DDBJ whole genome shotgun (WGS) entry which is preliminary data.</text>
</comment>
<dbReference type="RefSeq" id="WP_107571239.1">
    <property type="nucleotide sequence ID" value="NZ_PYYB01000005.1"/>
</dbReference>
<feature type="transmembrane region" description="Helical" evidence="4">
    <location>
        <begin position="50"/>
        <end position="68"/>
    </location>
</feature>
<feature type="transmembrane region" description="Helical" evidence="4">
    <location>
        <begin position="111"/>
        <end position="134"/>
    </location>
</feature>
<dbReference type="InterPro" id="IPR030374">
    <property type="entry name" value="PABS"/>
</dbReference>
<feature type="domain" description="PABS" evidence="6">
    <location>
        <begin position="221"/>
        <end position="457"/>
    </location>
</feature>
<evidence type="ECO:0000313" key="8">
    <source>
        <dbReference type="Proteomes" id="UP000240739"/>
    </source>
</evidence>
<dbReference type="GO" id="GO:0008295">
    <property type="term" value="P:spermidine biosynthetic process"/>
    <property type="evidence" value="ECO:0007669"/>
    <property type="project" value="UniProtKB-UniRule"/>
</dbReference>
<reference evidence="7 8" key="1">
    <citation type="submission" date="2018-03" db="EMBL/GenBank/DDBJ databases">
        <title>Aquarubrobacter algicola gen. nov., sp. nov., a novel actinobacterium isolated from shallow eutrophic lake during the end of cyanobacterial harmful algal blooms.</title>
        <authorList>
            <person name="Chun S.J."/>
        </authorList>
    </citation>
    <scope>NUCLEOTIDE SEQUENCE [LARGE SCALE GENOMIC DNA]</scope>
    <source>
        <strain evidence="7 8">Seoho-28</strain>
    </source>
</reference>
<dbReference type="EC" id="2.5.1.16" evidence="4"/>
<feature type="transmembrane region" description="Helical" evidence="4">
    <location>
        <begin position="178"/>
        <end position="196"/>
    </location>
</feature>
<dbReference type="PANTHER" id="PTHR43317">
    <property type="entry name" value="THERMOSPERMINE SYNTHASE ACAULIS5"/>
    <property type="match status" value="1"/>
</dbReference>
<dbReference type="GO" id="GO:0010487">
    <property type="term" value="F:thermospermine synthase activity"/>
    <property type="evidence" value="ECO:0007669"/>
    <property type="project" value="UniProtKB-ARBA"/>
</dbReference>
<dbReference type="AlphaFoldDB" id="A0A2T4UBM3"/>
<keyword evidence="4" id="KW-0745">Spermidine biosynthesis</keyword>
<keyword evidence="4" id="KW-0472">Membrane</keyword>
<feature type="binding site" evidence="4">
    <location>
        <position position="305"/>
    </location>
    <ligand>
        <name>spermidine</name>
        <dbReference type="ChEBI" id="CHEBI:57834"/>
    </ligand>
</feature>
<gene>
    <name evidence="4" type="primary">speE</name>
    <name evidence="7" type="ORF">C7Y72_21370</name>
</gene>